<keyword evidence="1" id="KW-0472">Membrane</keyword>
<protein>
    <recommendedName>
        <fullName evidence="4">Transmembrane secretion effector</fullName>
    </recommendedName>
</protein>
<organism evidence="2 3">
    <name type="scientific">Kineothrix sedimenti</name>
    <dbReference type="NCBI Taxonomy" id="3123317"/>
    <lineage>
        <taxon>Bacteria</taxon>
        <taxon>Bacillati</taxon>
        <taxon>Bacillota</taxon>
        <taxon>Clostridia</taxon>
        <taxon>Lachnospirales</taxon>
        <taxon>Lachnospiraceae</taxon>
        <taxon>Kineothrix</taxon>
    </lineage>
</organism>
<dbReference type="RefSeq" id="WP_342758896.1">
    <property type="nucleotide sequence ID" value="NZ_CP146256.1"/>
</dbReference>
<gene>
    <name evidence="2" type="ORF">V6984_06135</name>
</gene>
<evidence type="ECO:0008006" key="4">
    <source>
        <dbReference type="Google" id="ProtNLM"/>
    </source>
</evidence>
<evidence type="ECO:0000313" key="2">
    <source>
        <dbReference type="EMBL" id="XAH75331.1"/>
    </source>
</evidence>
<sequence>MYLANQGDCILLLWSVRRNGVNNEINLYIPTGVKAENELFNGFGRRELLQSVVGSLFGGALAALLWLIAGNVALTVVAVLSGIFGSVMMCTKDQNNQSVVDQVGDMLRFRRSQQIYPYRMQDEWDMR</sequence>
<proteinExistence type="predicted"/>
<keyword evidence="1" id="KW-1133">Transmembrane helix</keyword>
<keyword evidence="3" id="KW-1185">Reference proteome</keyword>
<reference evidence="2 3" key="1">
    <citation type="submission" date="2024-02" db="EMBL/GenBank/DDBJ databases">
        <title>Bacterial strain from lacustrine sediment.</title>
        <authorList>
            <person name="Petit C."/>
            <person name="Fadhlaoui K."/>
        </authorList>
    </citation>
    <scope>NUCLEOTIDE SEQUENCE [LARGE SCALE GENOMIC DNA]</scope>
    <source>
        <strain evidence="2 3">IPX-CK</strain>
    </source>
</reference>
<evidence type="ECO:0000256" key="1">
    <source>
        <dbReference type="SAM" id="Phobius"/>
    </source>
</evidence>
<keyword evidence="1" id="KW-0812">Transmembrane</keyword>
<evidence type="ECO:0000313" key="3">
    <source>
        <dbReference type="Proteomes" id="UP001451571"/>
    </source>
</evidence>
<dbReference type="EMBL" id="CP146256">
    <property type="protein sequence ID" value="XAH75331.1"/>
    <property type="molecule type" value="Genomic_DNA"/>
</dbReference>
<name>A0ABZ3F1H6_9FIRM</name>
<accession>A0ABZ3F1H6</accession>
<dbReference type="Proteomes" id="UP001451571">
    <property type="component" value="Chromosome"/>
</dbReference>
<feature type="transmembrane region" description="Helical" evidence="1">
    <location>
        <begin position="56"/>
        <end position="84"/>
    </location>
</feature>